<feature type="region of interest" description="Disordered" evidence="1">
    <location>
        <begin position="107"/>
        <end position="257"/>
    </location>
</feature>
<sequence>MHPTSSSAASLNRPIPVGPYIPLISNCLSGRCKPLKRSGPTFPYPLPDKKRSCIDRDFFLHRELPSLTTISKNLFDILAKLCLDAWQQWSLALATAEHIITQYGEHSTLPVREPSPKPTTRGEDESPSPTPPPKCQKTSASSSKGKGKETKPVVKMDVQQFGPLGKRARKTSKPAPPPKLSYTPFVDIPKATPRAPAPKTEMKPTARSSRVKMTGSPTPGVSALPAKKTKPVVVHKGRARGRNAPEEPIDDMLDRMSPPPTTLAEEITNMVNSCETTPVTMETLLQRTTTDLAIVGVLKSRSECSSCTTKHISCKHENRTASYPGCEKTGFCSCVFDADVLWDVKEHMFQVNYSCNSLLEFHERCFQDADDNIATCIVQLQRAYKTQAATFTNIVQALDQIECDHDTDAVLKVARKYPVSRRLFIEMGYQVSEEYQEIDDTVQAKAPSIPDFARAASIPPIAMIVEPAPSPIKEELGLVVPLLLLGSTIEVVPDSDDAVMVLNSLAKVDNLLRRALDASSMGRSDYPGGQFLGHSFDSPQIAQWIARERYLLLQEAWWQFPHIVNFDMLARLLQPEIQDLIDLVHPFLPSRQIAHEQFYPRNEDPVLLRFLAMVTSLVNNLSPAFQSAHWFAWKMTDPCFEPSDLFPGEVSVPSLGILSTRRPWLRLTPTGAFKQGLNWFHFHMLSLAEDMTQKSCLLISRCRSSLFTSLEILDFSVIAYWSQPELASLIGLVHPFLCAHVQHFPHDTDPVAVHFLLSITITVNNLGPYFIDANWLCWMIHDELGGLFGPDDQFPGEFVAVGLNVIQLGSETLPSRINAAFKLSAIFPALVPEESIFHLNSYE</sequence>
<keyword evidence="3" id="KW-1185">Reference proteome</keyword>
<feature type="compositionally biased region" description="Basic residues" evidence="1">
    <location>
        <begin position="227"/>
        <end position="241"/>
    </location>
</feature>
<evidence type="ECO:0000313" key="2">
    <source>
        <dbReference type="EMBL" id="KAK0466483.1"/>
    </source>
</evidence>
<evidence type="ECO:0000256" key="1">
    <source>
        <dbReference type="SAM" id="MobiDB-lite"/>
    </source>
</evidence>
<name>A0AA39TU55_9AGAR</name>
<dbReference type="EMBL" id="JAUEPR010000086">
    <property type="protein sequence ID" value="KAK0466483.1"/>
    <property type="molecule type" value="Genomic_DNA"/>
</dbReference>
<gene>
    <name evidence="2" type="ORF">IW261DRAFT_1426960</name>
</gene>
<proteinExistence type="predicted"/>
<feature type="compositionally biased region" description="Low complexity" evidence="1">
    <location>
        <begin position="189"/>
        <end position="199"/>
    </location>
</feature>
<dbReference type="Proteomes" id="UP001175227">
    <property type="component" value="Unassembled WGS sequence"/>
</dbReference>
<reference evidence="2" key="1">
    <citation type="submission" date="2023-06" db="EMBL/GenBank/DDBJ databases">
        <authorList>
            <consortium name="Lawrence Berkeley National Laboratory"/>
            <person name="Ahrendt S."/>
            <person name="Sahu N."/>
            <person name="Indic B."/>
            <person name="Wong-Bajracharya J."/>
            <person name="Merenyi Z."/>
            <person name="Ke H.-M."/>
            <person name="Monk M."/>
            <person name="Kocsube S."/>
            <person name="Drula E."/>
            <person name="Lipzen A."/>
            <person name="Balint B."/>
            <person name="Henrissat B."/>
            <person name="Andreopoulos B."/>
            <person name="Martin F.M."/>
            <person name="Harder C.B."/>
            <person name="Rigling D."/>
            <person name="Ford K.L."/>
            <person name="Foster G.D."/>
            <person name="Pangilinan J."/>
            <person name="Papanicolaou A."/>
            <person name="Barry K."/>
            <person name="LaButti K."/>
            <person name="Viragh M."/>
            <person name="Koriabine M."/>
            <person name="Yan M."/>
            <person name="Riley R."/>
            <person name="Champramary S."/>
            <person name="Plett K.L."/>
            <person name="Tsai I.J."/>
            <person name="Slot J."/>
            <person name="Sipos G."/>
            <person name="Plett J."/>
            <person name="Nagy L.G."/>
            <person name="Grigoriev I.V."/>
        </authorList>
    </citation>
    <scope>NUCLEOTIDE SEQUENCE</scope>
    <source>
        <strain evidence="2">ICMP 16352</strain>
    </source>
</reference>
<dbReference type="AlphaFoldDB" id="A0AA39TU55"/>
<organism evidence="2 3">
    <name type="scientific">Armillaria novae-zelandiae</name>
    <dbReference type="NCBI Taxonomy" id="153914"/>
    <lineage>
        <taxon>Eukaryota</taxon>
        <taxon>Fungi</taxon>
        <taxon>Dikarya</taxon>
        <taxon>Basidiomycota</taxon>
        <taxon>Agaricomycotina</taxon>
        <taxon>Agaricomycetes</taxon>
        <taxon>Agaricomycetidae</taxon>
        <taxon>Agaricales</taxon>
        <taxon>Marasmiineae</taxon>
        <taxon>Physalacriaceae</taxon>
        <taxon>Armillaria</taxon>
    </lineage>
</organism>
<comment type="caution">
    <text evidence="2">The sequence shown here is derived from an EMBL/GenBank/DDBJ whole genome shotgun (WGS) entry which is preliminary data.</text>
</comment>
<accession>A0AA39TU55</accession>
<protein>
    <submittedName>
        <fullName evidence="2">Uncharacterized protein</fullName>
    </submittedName>
</protein>
<evidence type="ECO:0000313" key="3">
    <source>
        <dbReference type="Proteomes" id="UP001175227"/>
    </source>
</evidence>